<dbReference type="PROSITE" id="PS00330">
    <property type="entry name" value="HEMOLYSIN_CALCIUM"/>
    <property type="match status" value="1"/>
</dbReference>
<dbReference type="InterPro" id="IPR018511">
    <property type="entry name" value="Hemolysin-typ_Ca-bd_CS"/>
</dbReference>
<organism evidence="1 2">
    <name type="scientific">Kumtagia ephedrae</name>
    <dbReference type="NCBI Taxonomy" id="2116701"/>
    <lineage>
        <taxon>Bacteria</taxon>
        <taxon>Pseudomonadati</taxon>
        <taxon>Pseudomonadota</taxon>
        <taxon>Alphaproteobacteria</taxon>
        <taxon>Hyphomicrobiales</taxon>
        <taxon>Phyllobacteriaceae</taxon>
        <taxon>Kumtagia</taxon>
    </lineage>
</organism>
<dbReference type="Pfam" id="PF00353">
    <property type="entry name" value="HemolysinCabind"/>
    <property type="match status" value="2"/>
</dbReference>
<dbReference type="Gene3D" id="2.150.10.10">
    <property type="entry name" value="Serralysin-like metalloprotease, C-terminal"/>
    <property type="match status" value="1"/>
</dbReference>
<evidence type="ECO:0000313" key="1">
    <source>
        <dbReference type="EMBL" id="PSJ50773.1"/>
    </source>
</evidence>
<evidence type="ECO:0000313" key="2">
    <source>
        <dbReference type="Proteomes" id="UP000241229"/>
    </source>
</evidence>
<gene>
    <name evidence="1" type="ORF">C7I84_28130</name>
</gene>
<sequence length="307" mass="32279">MTTYTIDANQNTISAGNGTDIFQGVGGGNDSLRGNGGNDLFNIQIGQTGLIDGGSGYDRIHLTGPGFNNELNAGLNIVGIEELIVDSTNLFASAAQLKNIIKFGVNNNADDFSIFLQGAGGTLNFSSRFTEPQDLNIEANMATSAVHITASAGDDQMIGSDFGDRLRGDKGVDTIYGGDGGDLINGGLGRDFLYGDDGKDNFVFDTALAGNVDHIGDFRPLDDSIRLDDAIFNWAGQTLGTLKANEFKVIGTGQAVDANDRILYNQNTGGIYYDADGAGGQSAVLFAIADNFSGDVPILTFQDFIII</sequence>
<comment type="caution">
    <text evidence="1">The sequence shown here is derived from an EMBL/GenBank/DDBJ whole genome shotgun (WGS) entry which is preliminary data.</text>
</comment>
<dbReference type="AlphaFoldDB" id="A0A2P7RKN7"/>
<reference evidence="1 2" key="1">
    <citation type="submission" date="2018-03" db="EMBL/GenBank/DDBJ databases">
        <title>The draft genome of Mesorhizobium sp. 6GN-30.</title>
        <authorList>
            <person name="Liu L."/>
            <person name="Li L."/>
            <person name="Wang T."/>
            <person name="Zhang X."/>
            <person name="Liang L."/>
        </authorList>
    </citation>
    <scope>NUCLEOTIDE SEQUENCE [LARGE SCALE GENOMIC DNA]</scope>
    <source>
        <strain evidence="1 2">6GN30</strain>
    </source>
</reference>
<dbReference type="OrthoDB" id="3817502at2"/>
<dbReference type="InterPro" id="IPR001343">
    <property type="entry name" value="Hemolysn_Ca-bd"/>
</dbReference>
<dbReference type="RefSeq" id="WP_106775527.1">
    <property type="nucleotide sequence ID" value="NZ_PXYK01000047.1"/>
</dbReference>
<name>A0A2P7RKN7_9HYPH</name>
<protein>
    <recommendedName>
        <fullName evidence="3">Calcium-binding protein</fullName>
    </recommendedName>
</protein>
<keyword evidence="2" id="KW-1185">Reference proteome</keyword>
<dbReference type="SUPFAM" id="SSF51120">
    <property type="entry name" value="beta-Roll"/>
    <property type="match status" value="2"/>
</dbReference>
<proteinExistence type="predicted"/>
<dbReference type="Proteomes" id="UP000241229">
    <property type="component" value="Unassembled WGS sequence"/>
</dbReference>
<dbReference type="GO" id="GO:0005509">
    <property type="term" value="F:calcium ion binding"/>
    <property type="evidence" value="ECO:0007669"/>
    <property type="project" value="InterPro"/>
</dbReference>
<dbReference type="PRINTS" id="PR00313">
    <property type="entry name" value="CABNDNGRPT"/>
</dbReference>
<dbReference type="InterPro" id="IPR011049">
    <property type="entry name" value="Serralysin-like_metalloprot_C"/>
</dbReference>
<dbReference type="EMBL" id="PXYK01000047">
    <property type="protein sequence ID" value="PSJ50773.1"/>
    <property type="molecule type" value="Genomic_DNA"/>
</dbReference>
<evidence type="ECO:0008006" key="3">
    <source>
        <dbReference type="Google" id="ProtNLM"/>
    </source>
</evidence>
<accession>A0A2P7RKN7</accession>